<proteinExistence type="inferred from homology"/>
<name>A0A059B891_EUCGR</name>
<dbReference type="InterPro" id="IPR003591">
    <property type="entry name" value="Leu-rich_rpt_typical-subtyp"/>
</dbReference>
<evidence type="ECO:0000256" key="12">
    <source>
        <dbReference type="SAM" id="SignalP"/>
    </source>
</evidence>
<dbReference type="Gramene" id="KCW62344">
    <property type="protein sequence ID" value="KCW62344"/>
    <property type="gene ID" value="EUGRSUZ_H04985"/>
</dbReference>
<keyword evidence="7" id="KW-0677">Repeat</keyword>
<keyword evidence="9" id="KW-0472">Membrane</keyword>
<evidence type="ECO:0000259" key="14">
    <source>
        <dbReference type="Pfam" id="PF23598"/>
    </source>
</evidence>
<dbReference type="Pfam" id="PF13855">
    <property type="entry name" value="LRR_8"/>
    <property type="match status" value="1"/>
</dbReference>
<dbReference type="InterPro" id="IPR001611">
    <property type="entry name" value="Leu-rich_rpt"/>
</dbReference>
<evidence type="ECO:0000313" key="15">
    <source>
        <dbReference type="EMBL" id="KCW62343.1"/>
    </source>
</evidence>
<dbReference type="GO" id="GO:0005886">
    <property type="term" value="C:plasma membrane"/>
    <property type="evidence" value="ECO:0007669"/>
    <property type="project" value="UniProtKB-SubCell"/>
</dbReference>
<evidence type="ECO:0000256" key="1">
    <source>
        <dbReference type="ARBA" id="ARBA00004251"/>
    </source>
</evidence>
<dbReference type="Gene3D" id="1.10.238.10">
    <property type="entry name" value="EF-hand"/>
    <property type="match status" value="1"/>
</dbReference>
<evidence type="ECO:0000256" key="9">
    <source>
        <dbReference type="ARBA" id="ARBA00023136"/>
    </source>
</evidence>
<dbReference type="PRINTS" id="PR00019">
    <property type="entry name" value="LEURICHRPT"/>
</dbReference>
<dbReference type="InterPro" id="IPR013210">
    <property type="entry name" value="LRR_N_plant-typ"/>
</dbReference>
<gene>
    <name evidence="15" type="ORF">EUGRSUZ_H04985</name>
</gene>
<evidence type="ECO:0000256" key="7">
    <source>
        <dbReference type="ARBA" id="ARBA00022737"/>
    </source>
</evidence>
<dbReference type="Gene3D" id="3.80.10.10">
    <property type="entry name" value="Ribonuclease Inhibitor"/>
    <property type="match status" value="4"/>
</dbReference>
<dbReference type="FunFam" id="3.80.10.10:FF:000095">
    <property type="entry name" value="LRR receptor-like serine/threonine-protein kinase GSO1"/>
    <property type="match status" value="1"/>
</dbReference>
<protein>
    <submittedName>
        <fullName evidence="15">Uncharacterized protein</fullName>
    </submittedName>
</protein>
<accession>A0A059B891</accession>
<evidence type="ECO:0000256" key="3">
    <source>
        <dbReference type="ARBA" id="ARBA00022475"/>
    </source>
</evidence>
<evidence type="ECO:0000256" key="11">
    <source>
        <dbReference type="ARBA" id="ARBA00023180"/>
    </source>
</evidence>
<dbReference type="PROSITE" id="PS51450">
    <property type="entry name" value="LRR"/>
    <property type="match status" value="2"/>
</dbReference>
<dbReference type="EMBL" id="KK198760">
    <property type="protein sequence ID" value="KCW62344.1"/>
    <property type="molecule type" value="Genomic_DNA"/>
</dbReference>
<keyword evidence="10" id="KW-0675">Receptor</keyword>
<dbReference type="eggNOG" id="KOG0619">
    <property type="taxonomic scope" value="Eukaryota"/>
</dbReference>
<keyword evidence="11" id="KW-0325">Glycoprotein</keyword>
<dbReference type="SMART" id="SM00369">
    <property type="entry name" value="LRR_TYP"/>
    <property type="match status" value="9"/>
</dbReference>
<dbReference type="InterPro" id="IPR046956">
    <property type="entry name" value="RLP23-like"/>
</dbReference>
<dbReference type="SUPFAM" id="SSF52047">
    <property type="entry name" value="RNI-like"/>
    <property type="match status" value="2"/>
</dbReference>
<sequence>MAFYPSFMPSLLIALFVIQAMKSSHSKAFTNVSCISVEREALMKFKQNLIDPSGRLQSWIGKGCCKWKGVECSEKTGHVLKLDLHNPCDGLECSLGGKIHHALSKLKDLKHLDLSFNNFSTQRIPNFLVSLQKLEYLNLSSVGFYGHVSNQLGNLSSLRYLDLSNSWWWPSIKIENLQWLSTFSNLKYLDLSYVPLPNRKEWLSPINMLSSLEFLILRGCNLEGVSSSLHVNFTSLKFLDLSHNSMNSSIAPWFQNMSKLEHLDLSFNNLQGIFPTFILENNRLLRFLDVSRNRLEGELLKNVSNFYNLQVLNLRSNKFSGRILGSKDGDLICGRSYMKTIDVSGNNFSDHLPNQFGTFQDLEFLDLSWNSISGPIPTTVGQLSSLRKLYLSSNKLSGNIPESIGQLSNLEVMDLRNNQLDGVVSERHFANLTSLTVLYFNLNKLIIDISTSWVPPFQIQVIFMSNCKVGPRFPSWLRTQRNISVLYMSNASIYDEVPSWLPEVLSNTERLDLSGNMLRGNISRIIGKKMPLLRLVSLSGNNLSGDIPSSLCMSDELSFLDLSKNQLSGRLPQCWRKSQANLEWISLGDNKLNGQIPDSLCHLKRLGVLSLRENGLNGVFPKCLLKLDLVNLDLSDNQFTGRIPSFGQHARSFRTIDLDRNHFIGNIPLQICHLVNLQYLNLAHNNLSGGIPRCFNNFSQMWANSTFTLYGRFPLGFSIMVNIKGTSLEFTTTLRYLFSIDLSNNALDGQIPKGLTRLARLQNLNLSQNKLIGEIPSDIGNLRDLESLDLSKNKLSGEIPPSISNLDSLSHLNLSFNNLFGPIPSSNHLSTLDDQSIYHGNDELCGAPLLKVCLGYELNDMDRQNRDNTSEDESKEGDSIFIWVYSRLGVCHPWIREKGVTPNRALDPAVLSRLKHFSAMNKLKKMAPQYMSFDLHQALSRLQKWGSIVTNFNARAGLTSGTITFDELKAGLQRYGSTMEGMEIRDLMDAVNRLLIGSFVFT</sequence>
<keyword evidence="8" id="KW-1133">Transmembrane helix</keyword>
<evidence type="ECO:0000256" key="8">
    <source>
        <dbReference type="ARBA" id="ARBA00022989"/>
    </source>
</evidence>
<dbReference type="InterPro" id="IPR032675">
    <property type="entry name" value="LRR_dom_sf"/>
</dbReference>
<evidence type="ECO:0000256" key="5">
    <source>
        <dbReference type="ARBA" id="ARBA00022692"/>
    </source>
</evidence>
<dbReference type="Gramene" id="KCW62343">
    <property type="protein sequence ID" value="KCW62343"/>
    <property type="gene ID" value="EUGRSUZ_H04985"/>
</dbReference>
<dbReference type="OMA" id="PRFQLIC"/>
<dbReference type="PANTHER" id="PTHR48063">
    <property type="entry name" value="LRR RECEPTOR-LIKE KINASE"/>
    <property type="match status" value="1"/>
</dbReference>
<comment type="similarity">
    <text evidence="2">Belongs to the RLP family.</text>
</comment>
<dbReference type="SUPFAM" id="SSF52058">
    <property type="entry name" value="L domain-like"/>
    <property type="match status" value="1"/>
</dbReference>
<evidence type="ECO:0000256" key="10">
    <source>
        <dbReference type="ARBA" id="ARBA00023170"/>
    </source>
</evidence>
<dbReference type="SMART" id="SM00365">
    <property type="entry name" value="LRR_SD22"/>
    <property type="match status" value="9"/>
</dbReference>
<keyword evidence="6 12" id="KW-0732">Signal</keyword>
<dbReference type="FunFam" id="3.80.10.10:FF:000041">
    <property type="entry name" value="LRR receptor-like serine/threonine-protein kinase ERECTA"/>
    <property type="match status" value="1"/>
</dbReference>
<feature type="chain" id="PRO_5015026489" evidence="12">
    <location>
        <begin position="27"/>
        <end position="1002"/>
    </location>
</feature>
<dbReference type="InterPro" id="IPR055414">
    <property type="entry name" value="LRR_R13L4/SHOC2-like"/>
</dbReference>
<keyword evidence="3" id="KW-1003">Cell membrane</keyword>
<evidence type="ECO:0000256" key="4">
    <source>
        <dbReference type="ARBA" id="ARBA00022614"/>
    </source>
</evidence>
<dbReference type="Pfam" id="PF08263">
    <property type="entry name" value="LRRNT_2"/>
    <property type="match status" value="1"/>
</dbReference>
<dbReference type="Pfam" id="PF00560">
    <property type="entry name" value="LRR_1"/>
    <property type="match status" value="6"/>
</dbReference>
<feature type="domain" description="Leucine-rich repeat-containing N-terminal plant-type" evidence="13">
    <location>
        <begin position="38"/>
        <end position="73"/>
    </location>
</feature>
<dbReference type="AlphaFoldDB" id="A0A059B891"/>
<dbReference type="FunFam" id="3.80.10.10:FF:000213">
    <property type="entry name" value="Tyrosine-sulfated glycopeptide receptor 1"/>
    <property type="match status" value="1"/>
</dbReference>
<feature type="signal peptide" evidence="12">
    <location>
        <begin position="1"/>
        <end position="26"/>
    </location>
</feature>
<keyword evidence="4" id="KW-0433">Leucine-rich repeat</keyword>
<reference evidence="15" key="1">
    <citation type="submission" date="2013-07" db="EMBL/GenBank/DDBJ databases">
        <title>The genome of Eucalyptus grandis.</title>
        <authorList>
            <person name="Schmutz J."/>
            <person name="Hayes R."/>
            <person name="Myburg A."/>
            <person name="Tuskan G."/>
            <person name="Grattapaglia D."/>
            <person name="Rokhsar D.S."/>
        </authorList>
    </citation>
    <scope>NUCLEOTIDE SEQUENCE</scope>
    <source>
        <tissue evidence="15">Leaf extractions</tissue>
    </source>
</reference>
<comment type="subcellular location">
    <subcellularLocation>
        <location evidence="1">Cell membrane</location>
        <topology evidence="1">Single-pass type I membrane protein</topology>
    </subcellularLocation>
</comment>
<evidence type="ECO:0000256" key="6">
    <source>
        <dbReference type="ARBA" id="ARBA00022729"/>
    </source>
</evidence>
<keyword evidence="5" id="KW-0812">Transmembrane</keyword>
<evidence type="ECO:0000259" key="13">
    <source>
        <dbReference type="Pfam" id="PF08263"/>
    </source>
</evidence>
<evidence type="ECO:0000256" key="2">
    <source>
        <dbReference type="ARBA" id="ARBA00009592"/>
    </source>
</evidence>
<organism evidence="15">
    <name type="scientific">Eucalyptus grandis</name>
    <name type="common">Flooded gum</name>
    <dbReference type="NCBI Taxonomy" id="71139"/>
    <lineage>
        <taxon>Eukaryota</taxon>
        <taxon>Viridiplantae</taxon>
        <taxon>Streptophyta</taxon>
        <taxon>Embryophyta</taxon>
        <taxon>Tracheophyta</taxon>
        <taxon>Spermatophyta</taxon>
        <taxon>Magnoliopsida</taxon>
        <taxon>eudicotyledons</taxon>
        <taxon>Gunneridae</taxon>
        <taxon>Pentapetalae</taxon>
        <taxon>rosids</taxon>
        <taxon>malvids</taxon>
        <taxon>Myrtales</taxon>
        <taxon>Myrtaceae</taxon>
        <taxon>Myrtoideae</taxon>
        <taxon>Eucalypteae</taxon>
        <taxon>Eucalyptus</taxon>
    </lineage>
</organism>
<feature type="domain" description="Disease resistance R13L4/SHOC-2-like LRR" evidence="14">
    <location>
        <begin position="297"/>
        <end position="544"/>
    </location>
</feature>
<dbReference type="Pfam" id="PF23598">
    <property type="entry name" value="LRR_14"/>
    <property type="match status" value="1"/>
</dbReference>
<dbReference type="PANTHER" id="PTHR48063:SF112">
    <property type="entry name" value="RECEPTOR LIKE PROTEIN 30-LIKE"/>
    <property type="match status" value="1"/>
</dbReference>
<dbReference type="EMBL" id="KK198760">
    <property type="protein sequence ID" value="KCW62343.1"/>
    <property type="molecule type" value="Genomic_DNA"/>
</dbReference>